<comment type="subcellular location">
    <subcellularLocation>
        <location evidence="1">Membrane</location>
        <topology evidence="1">Single-pass type I membrane protein</topology>
    </subcellularLocation>
</comment>
<comment type="caution">
    <text evidence="21">The sequence shown here is derived from an EMBL/GenBank/DDBJ whole genome shotgun (WGS) entry which is preliminary data.</text>
</comment>
<dbReference type="InterPro" id="IPR017441">
    <property type="entry name" value="Protein_kinase_ATP_BS"/>
</dbReference>
<evidence type="ECO:0000256" key="12">
    <source>
        <dbReference type="ARBA" id="ARBA00022840"/>
    </source>
</evidence>
<keyword evidence="9" id="KW-0430">Lectin</keyword>
<feature type="non-terminal residue" evidence="21">
    <location>
        <position position="1"/>
    </location>
</feature>
<dbReference type="AlphaFoldDB" id="A0AAV0HTM0"/>
<dbReference type="GO" id="GO:0016020">
    <property type="term" value="C:membrane"/>
    <property type="evidence" value="ECO:0007669"/>
    <property type="project" value="UniProtKB-SubCell"/>
</dbReference>
<comment type="similarity">
    <text evidence="3">In the C-terminal section; belongs to the protein kinase superfamily. Ser/Thr protein kinase family.</text>
</comment>
<evidence type="ECO:0000256" key="14">
    <source>
        <dbReference type="ARBA" id="ARBA00023136"/>
    </source>
</evidence>
<dbReference type="Proteomes" id="UP001154282">
    <property type="component" value="Unassembled WGS sequence"/>
</dbReference>
<comment type="similarity">
    <text evidence="2">In the N-terminal section; belongs to the leguminous lectin family.</text>
</comment>
<keyword evidence="8" id="KW-0732">Signal</keyword>
<dbReference type="Pfam" id="PF07714">
    <property type="entry name" value="PK_Tyr_Ser-Thr"/>
    <property type="match status" value="1"/>
</dbReference>
<keyword evidence="10 17" id="KW-0547">Nucleotide-binding</keyword>
<evidence type="ECO:0000256" key="19">
    <source>
        <dbReference type="SAM" id="Phobius"/>
    </source>
</evidence>
<evidence type="ECO:0000256" key="5">
    <source>
        <dbReference type="ARBA" id="ARBA00022527"/>
    </source>
</evidence>
<dbReference type="GO" id="GO:0051707">
    <property type="term" value="P:response to other organism"/>
    <property type="evidence" value="ECO:0007669"/>
    <property type="project" value="UniProtKB-ARBA"/>
</dbReference>
<accession>A0AAV0HTM0</accession>
<evidence type="ECO:0000256" key="2">
    <source>
        <dbReference type="ARBA" id="ARBA00008536"/>
    </source>
</evidence>
<evidence type="ECO:0000313" key="22">
    <source>
        <dbReference type="Proteomes" id="UP001154282"/>
    </source>
</evidence>
<evidence type="ECO:0000256" key="10">
    <source>
        <dbReference type="ARBA" id="ARBA00022741"/>
    </source>
</evidence>
<gene>
    <name evidence="21" type="ORF">LITE_LOCUS5781</name>
</gene>
<feature type="domain" description="Protein kinase" evidence="20">
    <location>
        <begin position="95"/>
        <end position="219"/>
    </location>
</feature>
<feature type="transmembrane region" description="Helical" evidence="19">
    <location>
        <begin position="43"/>
        <end position="62"/>
    </location>
</feature>
<organism evidence="21 22">
    <name type="scientific">Linum tenue</name>
    <dbReference type="NCBI Taxonomy" id="586396"/>
    <lineage>
        <taxon>Eukaryota</taxon>
        <taxon>Viridiplantae</taxon>
        <taxon>Streptophyta</taxon>
        <taxon>Embryophyta</taxon>
        <taxon>Tracheophyta</taxon>
        <taxon>Spermatophyta</taxon>
        <taxon>Magnoliopsida</taxon>
        <taxon>eudicotyledons</taxon>
        <taxon>Gunneridae</taxon>
        <taxon>Pentapetalae</taxon>
        <taxon>rosids</taxon>
        <taxon>fabids</taxon>
        <taxon>Malpighiales</taxon>
        <taxon>Linaceae</taxon>
        <taxon>Linum</taxon>
    </lineage>
</organism>
<dbReference type="EC" id="2.7.11.1" evidence="4"/>
<evidence type="ECO:0000256" key="15">
    <source>
        <dbReference type="ARBA" id="ARBA00023170"/>
    </source>
</evidence>
<keyword evidence="6" id="KW-0808">Transferase</keyword>
<name>A0AAV0HTM0_9ROSI</name>
<evidence type="ECO:0000256" key="8">
    <source>
        <dbReference type="ARBA" id="ARBA00022729"/>
    </source>
</evidence>
<keyword evidence="5" id="KW-0723">Serine/threonine-protein kinase</keyword>
<evidence type="ECO:0000256" key="4">
    <source>
        <dbReference type="ARBA" id="ARBA00012513"/>
    </source>
</evidence>
<dbReference type="InterPro" id="IPR000719">
    <property type="entry name" value="Prot_kinase_dom"/>
</dbReference>
<protein>
    <recommendedName>
        <fullName evidence="4">non-specific serine/threonine protein kinase</fullName>
        <ecNumber evidence="4">2.7.11.1</ecNumber>
    </recommendedName>
</protein>
<dbReference type="SUPFAM" id="SSF56112">
    <property type="entry name" value="Protein kinase-like (PK-like)"/>
    <property type="match status" value="1"/>
</dbReference>
<reference evidence="21" key="1">
    <citation type="submission" date="2022-08" db="EMBL/GenBank/DDBJ databases">
        <authorList>
            <person name="Gutierrez-Valencia J."/>
        </authorList>
    </citation>
    <scope>NUCLEOTIDE SEQUENCE</scope>
</reference>
<keyword evidence="13 19" id="KW-1133">Transmembrane helix</keyword>
<dbReference type="PROSITE" id="PS50011">
    <property type="entry name" value="PROTEIN_KINASE_DOM"/>
    <property type="match status" value="1"/>
</dbReference>
<dbReference type="PANTHER" id="PTHR27007">
    <property type="match status" value="1"/>
</dbReference>
<evidence type="ECO:0000256" key="13">
    <source>
        <dbReference type="ARBA" id="ARBA00022989"/>
    </source>
</evidence>
<evidence type="ECO:0000256" key="17">
    <source>
        <dbReference type="PROSITE-ProRule" id="PRU10141"/>
    </source>
</evidence>
<sequence>ARSTSSGGASPKGKKNPRRWISASSPSPPGRASRRKLGTAPKVFLVILSISLIAISVGAYLLRLRRYRELREDWEKEYNPQRLCYKDLYRATHGFKEKEVLGSGGFGKVYRGILPKSKIEVAVKRISHDSRQGMKEFVAEIVSMGRLRHRNLVHLLGYCRRKGELLLVYDYMPNGSLDTFLFNDEKPILDWISRYQIDPNLERRGVGASVQSNYNSFFL</sequence>
<keyword evidence="12 17" id="KW-0067">ATP-binding</keyword>
<feature type="binding site" evidence="17">
    <location>
        <position position="124"/>
    </location>
    <ligand>
        <name>ATP</name>
        <dbReference type="ChEBI" id="CHEBI:30616"/>
    </ligand>
</feature>
<dbReference type="Gene3D" id="3.30.200.20">
    <property type="entry name" value="Phosphorylase Kinase, domain 1"/>
    <property type="match status" value="1"/>
</dbReference>
<feature type="region of interest" description="Disordered" evidence="18">
    <location>
        <begin position="1"/>
        <end position="35"/>
    </location>
</feature>
<evidence type="ECO:0000313" key="21">
    <source>
        <dbReference type="EMBL" id="CAI0388294.1"/>
    </source>
</evidence>
<evidence type="ECO:0000256" key="6">
    <source>
        <dbReference type="ARBA" id="ARBA00022679"/>
    </source>
</evidence>
<keyword evidence="14 19" id="KW-0472">Membrane</keyword>
<dbReference type="InterPro" id="IPR050528">
    <property type="entry name" value="L-type_Lectin-RKs"/>
</dbReference>
<evidence type="ECO:0000256" key="9">
    <source>
        <dbReference type="ARBA" id="ARBA00022734"/>
    </source>
</evidence>
<dbReference type="FunFam" id="3.30.200.20:FF:000112">
    <property type="entry name" value="Lectin-domain containing receptor kinase A4.3"/>
    <property type="match status" value="1"/>
</dbReference>
<dbReference type="InterPro" id="IPR011009">
    <property type="entry name" value="Kinase-like_dom_sf"/>
</dbReference>
<keyword evidence="15" id="KW-0675">Receptor</keyword>
<evidence type="ECO:0000259" key="20">
    <source>
        <dbReference type="PROSITE" id="PS50011"/>
    </source>
</evidence>
<dbReference type="GO" id="GO:0004674">
    <property type="term" value="F:protein serine/threonine kinase activity"/>
    <property type="evidence" value="ECO:0007669"/>
    <property type="project" value="UniProtKB-KW"/>
</dbReference>
<evidence type="ECO:0000256" key="18">
    <source>
        <dbReference type="SAM" id="MobiDB-lite"/>
    </source>
</evidence>
<keyword evidence="11" id="KW-0418">Kinase</keyword>
<dbReference type="InterPro" id="IPR001245">
    <property type="entry name" value="Ser-Thr/Tyr_kinase_cat_dom"/>
</dbReference>
<keyword evidence="7 19" id="KW-0812">Transmembrane</keyword>
<evidence type="ECO:0000256" key="16">
    <source>
        <dbReference type="ARBA" id="ARBA00023180"/>
    </source>
</evidence>
<keyword evidence="16" id="KW-0325">Glycoprotein</keyword>
<dbReference type="GO" id="GO:0005524">
    <property type="term" value="F:ATP binding"/>
    <property type="evidence" value="ECO:0007669"/>
    <property type="project" value="UniProtKB-UniRule"/>
</dbReference>
<proteinExistence type="inferred from homology"/>
<keyword evidence="22" id="KW-1185">Reference proteome</keyword>
<evidence type="ECO:0000256" key="3">
    <source>
        <dbReference type="ARBA" id="ARBA00010217"/>
    </source>
</evidence>
<evidence type="ECO:0000256" key="1">
    <source>
        <dbReference type="ARBA" id="ARBA00004479"/>
    </source>
</evidence>
<dbReference type="PROSITE" id="PS00107">
    <property type="entry name" value="PROTEIN_KINASE_ATP"/>
    <property type="match status" value="1"/>
</dbReference>
<evidence type="ECO:0000256" key="7">
    <source>
        <dbReference type="ARBA" id="ARBA00022692"/>
    </source>
</evidence>
<dbReference type="GO" id="GO:0030246">
    <property type="term" value="F:carbohydrate binding"/>
    <property type="evidence" value="ECO:0007669"/>
    <property type="project" value="UniProtKB-KW"/>
</dbReference>
<dbReference type="EMBL" id="CAMGYJ010000002">
    <property type="protein sequence ID" value="CAI0388294.1"/>
    <property type="molecule type" value="Genomic_DNA"/>
</dbReference>
<evidence type="ECO:0000256" key="11">
    <source>
        <dbReference type="ARBA" id="ARBA00022777"/>
    </source>
</evidence>